<feature type="region of interest" description="Disordered" evidence="6">
    <location>
        <begin position="566"/>
        <end position="593"/>
    </location>
</feature>
<dbReference type="GO" id="GO:0033186">
    <property type="term" value="C:CAF-1 complex"/>
    <property type="evidence" value="ECO:0007669"/>
    <property type="project" value="TreeGrafter"/>
</dbReference>
<feature type="compositionally biased region" description="Polar residues" evidence="6">
    <location>
        <begin position="266"/>
        <end position="277"/>
    </location>
</feature>
<dbReference type="GO" id="GO:0006281">
    <property type="term" value="P:DNA repair"/>
    <property type="evidence" value="ECO:0007669"/>
    <property type="project" value="UniProtKB-KW"/>
</dbReference>
<gene>
    <name evidence="8" type="ORF">PPACK8108_LOCUS4972</name>
</gene>
<name>A0AAV0APF2_PHAPC</name>
<feature type="compositionally biased region" description="Low complexity" evidence="6">
    <location>
        <begin position="1"/>
        <end position="16"/>
    </location>
</feature>
<evidence type="ECO:0000256" key="5">
    <source>
        <dbReference type="SAM" id="Coils"/>
    </source>
</evidence>
<evidence type="ECO:0000256" key="3">
    <source>
        <dbReference type="ARBA" id="ARBA00023204"/>
    </source>
</evidence>
<evidence type="ECO:0000256" key="1">
    <source>
        <dbReference type="ARBA" id="ARBA00004123"/>
    </source>
</evidence>
<organism evidence="8 9">
    <name type="scientific">Phakopsora pachyrhizi</name>
    <name type="common">Asian soybean rust disease fungus</name>
    <dbReference type="NCBI Taxonomy" id="170000"/>
    <lineage>
        <taxon>Eukaryota</taxon>
        <taxon>Fungi</taxon>
        <taxon>Dikarya</taxon>
        <taxon>Basidiomycota</taxon>
        <taxon>Pucciniomycotina</taxon>
        <taxon>Pucciniomycetes</taxon>
        <taxon>Pucciniales</taxon>
        <taxon>Phakopsoraceae</taxon>
        <taxon>Phakopsora</taxon>
    </lineage>
</organism>
<dbReference type="AlphaFoldDB" id="A0AAV0APF2"/>
<feature type="coiled-coil region" evidence="5">
    <location>
        <begin position="318"/>
        <end position="356"/>
    </location>
</feature>
<dbReference type="Proteomes" id="UP001153365">
    <property type="component" value="Unassembled WGS sequence"/>
</dbReference>
<evidence type="ECO:0000313" key="9">
    <source>
        <dbReference type="Proteomes" id="UP001153365"/>
    </source>
</evidence>
<feature type="region of interest" description="Disordered" evidence="6">
    <location>
        <begin position="1"/>
        <end position="66"/>
    </location>
</feature>
<keyword evidence="2" id="KW-0227">DNA damage</keyword>
<evidence type="ECO:0000256" key="4">
    <source>
        <dbReference type="ARBA" id="ARBA00023242"/>
    </source>
</evidence>
<evidence type="ECO:0000256" key="2">
    <source>
        <dbReference type="ARBA" id="ARBA00022763"/>
    </source>
</evidence>
<keyword evidence="4" id="KW-0539">Nucleus</keyword>
<dbReference type="Pfam" id="PF12253">
    <property type="entry name" value="CAF1A_dimeriz"/>
    <property type="match status" value="1"/>
</dbReference>
<evidence type="ECO:0000256" key="6">
    <source>
        <dbReference type="SAM" id="MobiDB-lite"/>
    </source>
</evidence>
<dbReference type="GO" id="GO:0005634">
    <property type="term" value="C:nucleus"/>
    <property type="evidence" value="ECO:0007669"/>
    <property type="project" value="UniProtKB-SubCell"/>
</dbReference>
<keyword evidence="9" id="KW-1185">Reference proteome</keyword>
<feature type="compositionally biased region" description="Basic and acidic residues" evidence="6">
    <location>
        <begin position="46"/>
        <end position="66"/>
    </location>
</feature>
<proteinExistence type="predicted"/>
<dbReference type="PANTHER" id="PTHR15272">
    <property type="entry name" value="CHROMATIN ASSEMBLY FACTOR 1 SUBUNIT A CAF-1 SUBUNIT A"/>
    <property type="match status" value="1"/>
</dbReference>
<comment type="caution">
    <text evidence="8">The sequence shown here is derived from an EMBL/GenBank/DDBJ whole genome shotgun (WGS) entry which is preliminary data.</text>
</comment>
<feature type="domain" description="Chromatin assembly factor 1 subunit A dimerization" evidence="7">
    <location>
        <begin position="518"/>
        <end position="583"/>
    </location>
</feature>
<protein>
    <recommendedName>
        <fullName evidence="7">Chromatin assembly factor 1 subunit A dimerization domain-containing protein</fullName>
    </recommendedName>
</protein>
<evidence type="ECO:0000259" key="7">
    <source>
        <dbReference type="Pfam" id="PF12253"/>
    </source>
</evidence>
<comment type="subcellular location">
    <subcellularLocation>
        <location evidence="1">Nucleus</location>
    </subcellularLocation>
</comment>
<dbReference type="InterPro" id="IPR022043">
    <property type="entry name" value="CAF1A_DD"/>
</dbReference>
<accession>A0AAV0APF2</accession>
<reference evidence="8" key="1">
    <citation type="submission" date="2022-06" db="EMBL/GenBank/DDBJ databases">
        <authorList>
            <consortium name="SYNGENTA / RWTH Aachen University"/>
        </authorList>
    </citation>
    <scope>NUCLEOTIDE SEQUENCE</scope>
</reference>
<feature type="region of interest" description="Disordered" evidence="6">
    <location>
        <begin position="258"/>
        <end position="277"/>
    </location>
</feature>
<dbReference type="EMBL" id="CALTRL010000960">
    <property type="protein sequence ID" value="CAH7670257.1"/>
    <property type="molecule type" value="Genomic_DNA"/>
</dbReference>
<keyword evidence="3" id="KW-0234">DNA repair</keyword>
<evidence type="ECO:0000313" key="8">
    <source>
        <dbReference type="EMBL" id="CAH7670257.1"/>
    </source>
</evidence>
<dbReference type="PANTHER" id="PTHR15272:SF0">
    <property type="entry name" value="CHROMATIN ASSEMBLY FACTOR 1 SUBUNIT A"/>
    <property type="match status" value="1"/>
</dbReference>
<sequence>MQVGEPSSSLVELSSSPKRKANTVDPEHSVSSLLPHQAGLPSSGLDETRQTKKFKVDTKPSDATPNHEKTVVELDVVKLNISVKQKTIELCEVSNSVKKELVAITEALEASEVHQLDFSTSQLNLIACLVHESDKTLGELVRYVHSKLLPQCELEDDDGSKPFDPLPLTTLEIAINAVAKRLNYAPTSSDIQWLPATLPKNFQLWRWEVNDRASVIPNELKAKYEKRWEERQLIKPQLCARLASLSPDEREALLKKLSPGRRKSKAPTTITIEKSSQAPSQIILDSPTSPAAALISSSLQSNTEHSRLESNKMALSTKEVVKQQREQKRREKEEVKQAAEQQKKRMENMMNGWISKSTPTQVKPICIQSSTAFQEGETDSASLLKQDIVVIEPDKPAAFVEEKNQRKSSDYEKAFKPFNVRANVDIAPINRFRSSCDTEEHPKKLINIPTDFSTKDCLAQFFASTSAQRKSLSSHKAHEIKTVREIVNGIAESEMSGNIEDTKRWRRKLQNRNVVPLKFLRFHEDVRPGYVGTWSKNSRLVSGRNPYGKDTCLFNYDYDSEADWAEEDGEGEDLGASDDGPDDGESLLSEADSEDGWLVGDDDEIEVMEGDLDDANTAHSNEPELEGGEVRNKHLKKISGHSRRKITGPLIPVIKGPCWEKSLGEPGLSNFESLRIQFINSARVGINPLKFVPTIFSSANHCKLKGKISKPNSLAPAPIFTAINHPSKVLAPLPINQSFPVTICHLDKSLRPVLPNSSNNPKSQKSSKHNFPVELVPAMVKLVNGNTKAKPLLLEDLRLAFLEHGLSKRAIERKLGDVAVKVGGVWRVVEMSNDGPTQGTFV</sequence>
<dbReference type="GO" id="GO:0006334">
    <property type="term" value="P:nucleosome assembly"/>
    <property type="evidence" value="ECO:0007669"/>
    <property type="project" value="TreeGrafter"/>
</dbReference>
<keyword evidence="5" id="KW-0175">Coiled coil</keyword>